<dbReference type="Pfam" id="PF03412">
    <property type="entry name" value="Peptidase_C39"/>
    <property type="match status" value="1"/>
</dbReference>
<dbReference type="CDD" id="cd02423">
    <property type="entry name" value="Peptidase_C39G"/>
    <property type="match status" value="1"/>
</dbReference>
<comment type="caution">
    <text evidence="3">The sequence shown here is derived from an EMBL/GenBank/DDBJ whole genome shotgun (WGS) entry which is preliminary data.</text>
</comment>
<dbReference type="PROSITE" id="PS50990">
    <property type="entry name" value="PEPTIDASE_C39"/>
    <property type="match status" value="1"/>
</dbReference>
<evidence type="ECO:0000256" key="1">
    <source>
        <dbReference type="SAM" id="SignalP"/>
    </source>
</evidence>
<feature type="chain" id="PRO_5046942037" evidence="1">
    <location>
        <begin position="21"/>
        <end position="225"/>
    </location>
</feature>
<evidence type="ECO:0000259" key="2">
    <source>
        <dbReference type="PROSITE" id="PS50990"/>
    </source>
</evidence>
<gene>
    <name evidence="3" type="ORF">QWJ08_02285</name>
</gene>
<proteinExistence type="predicted"/>
<reference evidence="3" key="1">
    <citation type="submission" date="2024-05" db="EMBL/GenBank/DDBJ databases">
        <title>Genome Sequences of Four Agar- Degrading Marine Bacteria.</title>
        <authorList>
            <person name="Phillips E.K."/>
            <person name="Shaffer J.C."/>
            <person name="Henson M.W."/>
            <person name="Temperton B."/>
            <person name="Thrash C.J."/>
            <person name="Martin M.O."/>
        </authorList>
    </citation>
    <scope>NUCLEOTIDE SEQUENCE</scope>
    <source>
        <strain evidence="3">EKP203</strain>
    </source>
</reference>
<dbReference type="Proteomes" id="UP001169719">
    <property type="component" value="Unassembled WGS sequence"/>
</dbReference>
<keyword evidence="1" id="KW-0732">Signal</keyword>
<dbReference type="InterPro" id="IPR005074">
    <property type="entry name" value="Peptidase_C39"/>
</dbReference>
<protein>
    <submittedName>
        <fullName evidence="3">C39 family peptidase</fullName>
    </submittedName>
</protein>
<feature type="domain" description="Peptidase C39" evidence="2">
    <location>
        <begin position="48"/>
        <end position="178"/>
    </location>
</feature>
<name>A0ABT7XWR4_9VIBR</name>
<organism evidence="3 4">
    <name type="scientific">Vibrio agarivorans</name>
    <dbReference type="NCBI Taxonomy" id="153622"/>
    <lineage>
        <taxon>Bacteria</taxon>
        <taxon>Pseudomonadati</taxon>
        <taxon>Pseudomonadota</taxon>
        <taxon>Gammaproteobacteria</taxon>
        <taxon>Vibrionales</taxon>
        <taxon>Vibrionaceae</taxon>
        <taxon>Vibrio</taxon>
    </lineage>
</organism>
<feature type="signal peptide" evidence="1">
    <location>
        <begin position="1"/>
        <end position="20"/>
    </location>
</feature>
<evidence type="ECO:0000313" key="4">
    <source>
        <dbReference type="Proteomes" id="UP001169719"/>
    </source>
</evidence>
<dbReference type="Gene3D" id="3.90.70.10">
    <property type="entry name" value="Cysteine proteinases"/>
    <property type="match status" value="1"/>
</dbReference>
<accession>A0ABT7XWR4</accession>
<sequence>MKISLTLTGLVLMFSTSAWALEFLSHRAHYSVPIKSYKEMVFGDVFRQIYDFSCGSAALATMLTYHYDKPTSEEEAFNAMYQAGDKQIIKDKGFSLLDMKSYLHHQGLNADGFQIDLTKLKSVGVPAITLVNFDGYMHFVVIKGINDHSVILGDPSRGTLVMPIEQFQPYYQGIVLLIKNQAQVGKQNFVSDNHFSIYTASPLKSGINRETLGIFTLTLPSYGEN</sequence>
<keyword evidence="4" id="KW-1185">Reference proteome</keyword>
<evidence type="ECO:0000313" key="3">
    <source>
        <dbReference type="EMBL" id="MDN2480223.1"/>
    </source>
</evidence>
<dbReference type="EMBL" id="JAUEOZ010000001">
    <property type="protein sequence ID" value="MDN2480223.1"/>
    <property type="molecule type" value="Genomic_DNA"/>
</dbReference>
<dbReference type="RefSeq" id="WP_289960512.1">
    <property type="nucleotide sequence ID" value="NZ_JAUEOZ010000001.1"/>
</dbReference>